<name>A0A7X9DL58_UNCKA</name>
<sequence length="515" mass="56205">MTRVTLEIHDDVLTTLFKLQNINDSGIDLEVPEGSVLFDNILNLKLIEKEAEKTGKTVHFITKDRIGNNMLIMMDEAADTQSGGIPEMTAIGAADIATEESKFKLKMPAMPKIKIKTPINAKSYIFGLVIAGILFAVALLLTRTQKATATIKVASQPLARSVTIKVSSADSTDASKSLLKGTIVSTSLESFKEIPTTGEKLVGAKAKGDVKIFNYTDADKKFKKGTVLVYEDNDEVEYKYLTTEDVEIPAETIEMVDDADLGVPKEVSTPGSGTVEVEASEIGAKYNIDKGEKMSVSGQKSSNFTAKTNEELKGGKSETVKTVKADDLTKLKNELLSEITNNVDTEMTKKIGKSQVLIKGSYKTTITKEVYNHKVDDESDKVSLTMAVQAEELTYLKSDLDKLMDGMVENLIPEGFVLSDEDKEIKTEVLGNSTNSVLSSEKADIQVTLKTYIVPNIVADDLKKELKGKSVSQAEKILGGLSNIKGYALDIKPGVPLFKKVPNNENQIEIIIERE</sequence>
<evidence type="ECO:0000313" key="3">
    <source>
        <dbReference type="Proteomes" id="UP000526033"/>
    </source>
</evidence>
<dbReference type="AlphaFoldDB" id="A0A7X9DL58"/>
<organism evidence="2 3">
    <name type="scientific">candidate division WWE3 bacterium</name>
    <dbReference type="NCBI Taxonomy" id="2053526"/>
    <lineage>
        <taxon>Bacteria</taxon>
        <taxon>Katanobacteria</taxon>
    </lineage>
</organism>
<feature type="transmembrane region" description="Helical" evidence="1">
    <location>
        <begin position="124"/>
        <end position="142"/>
    </location>
</feature>
<gene>
    <name evidence="2" type="ORF">GYA27_04835</name>
</gene>
<dbReference type="Proteomes" id="UP000526033">
    <property type="component" value="Unassembled WGS sequence"/>
</dbReference>
<keyword evidence="1" id="KW-0812">Transmembrane</keyword>
<dbReference type="EMBL" id="JAAZNL010000065">
    <property type="protein sequence ID" value="NMB70485.1"/>
    <property type="molecule type" value="Genomic_DNA"/>
</dbReference>
<keyword evidence="1" id="KW-1133">Transmembrane helix</keyword>
<proteinExistence type="predicted"/>
<keyword evidence="1" id="KW-0472">Membrane</keyword>
<evidence type="ECO:0000256" key="1">
    <source>
        <dbReference type="SAM" id="Phobius"/>
    </source>
</evidence>
<protein>
    <recommendedName>
        <fullName evidence="4">Baseplate protein J-like domain-containing protein</fullName>
    </recommendedName>
</protein>
<reference evidence="2 3" key="1">
    <citation type="journal article" date="2020" name="Biotechnol. Biofuels">
        <title>New insights from the biogas microbiome by comprehensive genome-resolved metagenomics of nearly 1600 species originating from multiple anaerobic digesters.</title>
        <authorList>
            <person name="Campanaro S."/>
            <person name="Treu L."/>
            <person name="Rodriguez-R L.M."/>
            <person name="Kovalovszki A."/>
            <person name="Ziels R.M."/>
            <person name="Maus I."/>
            <person name="Zhu X."/>
            <person name="Kougias P.G."/>
            <person name="Basile A."/>
            <person name="Luo G."/>
            <person name="Schluter A."/>
            <person name="Konstantinidis K.T."/>
            <person name="Angelidaki I."/>
        </authorList>
    </citation>
    <scope>NUCLEOTIDE SEQUENCE [LARGE SCALE GENOMIC DNA]</scope>
    <source>
        <strain evidence="2">AS27yjCOA_165</strain>
    </source>
</reference>
<accession>A0A7X9DL58</accession>
<evidence type="ECO:0000313" key="2">
    <source>
        <dbReference type="EMBL" id="NMB70485.1"/>
    </source>
</evidence>
<comment type="caution">
    <text evidence="2">The sequence shown here is derived from an EMBL/GenBank/DDBJ whole genome shotgun (WGS) entry which is preliminary data.</text>
</comment>
<evidence type="ECO:0008006" key="4">
    <source>
        <dbReference type="Google" id="ProtNLM"/>
    </source>
</evidence>